<accession>A0A085ZFS3</accession>
<keyword evidence="1" id="KW-0812">Transmembrane</keyword>
<dbReference type="STRING" id="362418.IW19_20550"/>
<dbReference type="Proteomes" id="UP000028715">
    <property type="component" value="Unassembled WGS sequence"/>
</dbReference>
<feature type="transmembrane region" description="Helical" evidence="1">
    <location>
        <begin position="20"/>
        <end position="37"/>
    </location>
</feature>
<comment type="caution">
    <text evidence="2">The sequence shown here is derived from an EMBL/GenBank/DDBJ whole genome shotgun (WGS) entry which is preliminary data.</text>
</comment>
<evidence type="ECO:0000313" key="3">
    <source>
        <dbReference type="Proteomes" id="UP000028715"/>
    </source>
</evidence>
<gene>
    <name evidence="2" type="ORF">IW19_20550</name>
</gene>
<keyword evidence="3" id="KW-1185">Reference proteome</keyword>
<keyword evidence="1" id="KW-0472">Membrane</keyword>
<sequence>MLEGGQIRLLDIKPINEKTSFSFTGLFLLIHTLSVISQSGITTFAKSCSINIINLTGYLNILSRLDFTRIKNKKIAIYELNNSGKIYFSNLTPAGVHGFKNSSLSPHIEAYRKSQGADMRELQFVSQMAFKMEPLELLTGNYPLYGFRKFIERKDCTDFLLYFDTLDTQFRIDNSSLGILELKSLLFEQYQIEIKNSDLSAVKLLHAKIPDVMAQHDDLNYYNVYNDLYTAAVRQNNTKDKAFYYKTAQEYLYRHLKHSAQHYDRDIGSRIAITVSKIYSSHGTDWLRACLATFFITFIFFVLFAVSLKELDLDVSGNGAKYFSGTIMPYFFEFINPLHRIDFMSRVSPPGGWTAFFDLLSRIFVSIGIFEIVRSFRKHVRS</sequence>
<feature type="transmembrane region" description="Helical" evidence="1">
    <location>
        <begin position="286"/>
        <end position="308"/>
    </location>
</feature>
<feature type="transmembrane region" description="Helical" evidence="1">
    <location>
        <begin position="353"/>
        <end position="373"/>
    </location>
</feature>
<dbReference type="AlphaFoldDB" id="A0A085ZFS3"/>
<dbReference type="eggNOG" id="ENOG502ZN9D">
    <property type="taxonomic scope" value="Bacteria"/>
</dbReference>
<reference evidence="2 3" key="1">
    <citation type="submission" date="2014-07" db="EMBL/GenBank/DDBJ databases">
        <title>Genome of Flavobacterium reichenbachii LMG 25512.</title>
        <authorList>
            <person name="Stropko S.J."/>
            <person name="Pipes S.E."/>
            <person name="Newman J.D."/>
        </authorList>
    </citation>
    <scope>NUCLEOTIDE SEQUENCE [LARGE SCALE GENOMIC DNA]</scope>
    <source>
        <strain evidence="2 3">LMG 25512</strain>
    </source>
</reference>
<organism evidence="2 3">
    <name type="scientific">Flavobacterium reichenbachii</name>
    <dbReference type="NCBI Taxonomy" id="362418"/>
    <lineage>
        <taxon>Bacteria</taxon>
        <taxon>Pseudomonadati</taxon>
        <taxon>Bacteroidota</taxon>
        <taxon>Flavobacteriia</taxon>
        <taxon>Flavobacteriales</taxon>
        <taxon>Flavobacteriaceae</taxon>
        <taxon>Flavobacterium</taxon>
    </lineage>
</organism>
<dbReference type="EMBL" id="JPRL01000002">
    <property type="protein sequence ID" value="KFF03287.1"/>
    <property type="molecule type" value="Genomic_DNA"/>
</dbReference>
<evidence type="ECO:0000256" key="1">
    <source>
        <dbReference type="SAM" id="Phobius"/>
    </source>
</evidence>
<keyword evidence="1" id="KW-1133">Transmembrane helix</keyword>
<evidence type="ECO:0000313" key="2">
    <source>
        <dbReference type="EMBL" id="KFF03287.1"/>
    </source>
</evidence>
<protein>
    <submittedName>
        <fullName evidence="2">Uncharacterized protein</fullName>
    </submittedName>
</protein>
<proteinExistence type="predicted"/>
<name>A0A085ZFS3_9FLAO</name>